<gene>
    <name evidence="1" type="ORF">TGEB3V08_LOCUS5477</name>
</gene>
<accession>A0A7R9PM10</accession>
<reference evidence="1" key="1">
    <citation type="submission" date="2020-11" db="EMBL/GenBank/DDBJ databases">
        <authorList>
            <person name="Tran Van P."/>
        </authorList>
    </citation>
    <scope>NUCLEOTIDE SEQUENCE</scope>
</reference>
<organism evidence="1">
    <name type="scientific">Timema genevievae</name>
    <name type="common">Walking stick</name>
    <dbReference type="NCBI Taxonomy" id="629358"/>
    <lineage>
        <taxon>Eukaryota</taxon>
        <taxon>Metazoa</taxon>
        <taxon>Ecdysozoa</taxon>
        <taxon>Arthropoda</taxon>
        <taxon>Hexapoda</taxon>
        <taxon>Insecta</taxon>
        <taxon>Pterygota</taxon>
        <taxon>Neoptera</taxon>
        <taxon>Polyneoptera</taxon>
        <taxon>Phasmatodea</taxon>
        <taxon>Timematodea</taxon>
        <taxon>Timematoidea</taxon>
        <taxon>Timematidae</taxon>
        <taxon>Timema</taxon>
    </lineage>
</organism>
<proteinExistence type="predicted"/>
<dbReference type="EMBL" id="OE841042">
    <property type="protein sequence ID" value="CAD7593820.1"/>
    <property type="molecule type" value="Genomic_DNA"/>
</dbReference>
<dbReference type="AlphaFoldDB" id="A0A7R9PM10"/>
<sequence length="59" mass="6573">MSGLGFGQTDERASERSRARSLSLAASLENSRHKLPGKHCKQQSFLEFLHQSILIAVFT</sequence>
<protein>
    <submittedName>
        <fullName evidence="1">Uncharacterized protein</fullName>
    </submittedName>
</protein>
<name>A0A7R9PM10_TIMGE</name>
<evidence type="ECO:0000313" key="1">
    <source>
        <dbReference type="EMBL" id="CAD7593820.1"/>
    </source>
</evidence>